<keyword evidence="1" id="KW-0812">Transmembrane</keyword>
<evidence type="ECO:0000313" key="3">
    <source>
        <dbReference type="Proteomes" id="UP000478052"/>
    </source>
</evidence>
<sequence length="124" mass="14180">MYLFRNTDIEIIICSKFEISDDEKLIIFKQCHDSKIGGHVGLKEDKSCQKGKVANIKVKQPMLITSTSSEPFEKIFLDIVGPLVTTLSAIFFIIRETPRNTIMKSYRDTCKGSNIIQTKHRKIN</sequence>
<protein>
    <submittedName>
        <fullName evidence="2">O-acetyl-ADP-ribose deacetylase</fullName>
    </submittedName>
</protein>
<organism evidence="2 3">
    <name type="scientific">Aphis craccivora</name>
    <name type="common">Cowpea aphid</name>
    <dbReference type="NCBI Taxonomy" id="307492"/>
    <lineage>
        <taxon>Eukaryota</taxon>
        <taxon>Metazoa</taxon>
        <taxon>Ecdysozoa</taxon>
        <taxon>Arthropoda</taxon>
        <taxon>Hexapoda</taxon>
        <taxon>Insecta</taxon>
        <taxon>Pterygota</taxon>
        <taxon>Neoptera</taxon>
        <taxon>Paraneoptera</taxon>
        <taxon>Hemiptera</taxon>
        <taxon>Sternorrhyncha</taxon>
        <taxon>Aphidomorpha</taxon>
        <taxon>Aphidoidea</taxon>
        <taxon>Aphididae</taxon>
        <taxon>Aphidini</taxon>
        <taxon>Aphis</taxon>
        <taxon>Aphis</taxon>
    </lineage>
</organism>
<keyword evidence="1" id="KW-0472">Membrane</keyword>
<keyword evidence="1" id="KW-1133">Transmembrane helix</keyword>
<evidence type="ECO:0000256" key="1">
    <source>
        <dbReference type="SAM" id="Phobius"/>
    </source>
</evidence>
<gene>
    <name evidence="2" type="ORF">FWK35_00030528</name>
</gene>
<dbReference type="AlphaFoldDB" id="A0A6G0VP98"/>
<dbReference type="EMBL" id="VUJU01013675">
    <property type="protein sequence ID" value="KAF0704044.1"/>
    <property type="molecule type" value="Genomic_DNA"/>
</dbReference>
<comment type="caution">
    <text evidence="2">The sequence shown here is derived from an EMBL/GenBank/DDBJ whole genome shotgun (WGS) entry which is preliminary data.</text>
</comment>
<name>A0A6G0VP98_APHCR</name>
<accession>A0A6G0VP98</accession>
<dbReference type="Proteomes" id="UP000478052">
    <property type="component" value="Unassembled WGS sequence"/>
</dbReference>
<reference evidence="2 3" key="1">
    <citation type="submission" date="2019-08" db="EMBL/GenBank/DDBJ databases">
        <title>Whole genome of Aphis craccivora.</title>
        <authorList>
            <person name="Voronova N.V."/>
            <person name="Shulinski R.S."/>
            <person name="Bandarenka Y.V."/>
            <person name="Zhorov D.G."/>
            <person name="Warner D."/>
        </authorList>
    </citation>
    <scope>NUCLEOTIDE SEQUENCE [LARGE SCALE GENOMIC DNA]</scope>
    <source>
        <strain evidence="2">180601</strain>
        <tissue evidence="2">Whole Body</tissue>
    </source>
</reference>
<proteinExistence type="predicted"/>
<evidence type="ECO:0000313" key="2">
    <source>
        <dbReference type="EMBL" id="KAF0704044.1"/>
    </source>
</evidence>
<dbReference type="OrthoDB" id="6624539at2759"/>
<feature type="transmembrane region" description="Helical" evidence="1">
    <location>
        <begin position="75"/>
        <end position="94"/>
    </location>
</feature>
<keyword evidence="3" id="KW-1185">Reference proteome</keyword>